<feature type="transmembrane region" description="Helical" evidence="7">
    <location>
        <begin position="47"/>
        <end position="69"/>
    </location>
</feature>
<sequence length="374" mass="40861">MLSCGRRDDVNVPVWLWLVTIVALCAVILVDLFVVDHKPHAVTMGEATRWVIFYLSLAVVFGLGIWAFYGGVSAGEFFAGYLTEYSLSIDNLFIFVIIMAAFKVPAEHQHRVLLVGIVIALIMRGIFIAVGAAAIARFSWVFYLFALVLLVTAYKLLREHGQEEKEYHENAGLRLMRRVLPVTKEYHGHHTTVKIDGKRWVTPMLVVMAAIGTTDLLFALDSIPAIFGLTKEPYLVFTANAFALMGLRQLYFLLGGLLSRLVYLSYGLAVILAFIGVKLILEALHENDLPFLNGGDPVPVPTVGIALSLSVIVGVLAITTVASLIKSRSVAKRDAAAAAQVTDAEPAAVRGPQPHETGQGAHSWSDRRPATDNP</sequence>
<feature type="region of interest" description="Disordered" evidence="6">
    <location>
        <begin position="342"/>
        <end position="374"/>
    </location>
</feature>
<comment type="caution">
    <text evidence="8">The sequence shown here is derived from an EMBL/GenBank/DDBJ whole genome shotgun (WGS) entry which is preliminary data.</text>
</comment>
<keyword evidence="5 7" id="KW-0472">Membrane</keyword>
<reference evidence="9" key="1">
    <citation type="journal article" date="2019" name="Int. J. Syst. Evol. Microbiol.">
        <title>The Global Catalogue of Microorganisms (GCM) 10K type strain sequencing project: providing services to taxonomists for standard genome sequencing and annotation.</title>
        <authorList>
            <consortium name="The Broad Institute Genomics Platform"/>
            <consortium name="The Broad Institute Genome Sequencing Center for Infectious Disease"/>
            <person name="Wu L."/>
            <person name="Ma J."/>
        </authorList>
    </citation>
    <scope>NUCLEOTIDE SEQUENCE [LARGE SCALE GENOMIC DNA]</scope>
    <source>
        <strain evidence="9">JCM 18303</strain>
    </source>
</reference>
<keyword evidence="4 7" id="KW-1133">Transmembrane helix</keyword>
<dbReference type="EMBL" id="BAABJP010000008">
    <property type="protein sequence ID" value="GAA5154053.1"/>
    <property type="molecule type" value="Genomic_DNA"/>
</dbReference>
<accession>A0ABP9PY71</accession>
<proteinExistence type="inferred from homology"/>
<feature type="transmembrane region" description="Helical" evidence="7">
    <location>
        <begin position="15"/>
        <end position="35"/>
    </location>
</feature>
<feature type="transmembrane region" description="Helical" evidence="7">
    <location>
        <begin position="204"/>
        <end position="227"/>
    </location>
</feature>
<dbReference type="Proteomes" id="UP001428817">
    <property type="component" value="Unassembled WGS sequence"/>
</dbReference>
<dbReference type="InterPro" id="IPR022369">
    <property type="entry name" value="Integral_membrane_TerC_rswitch"/>
</dbReference>
<gene>
    <name evidence="8" type="ORF">GCM10023321_25280</name>
</gene>
<dbReference type="PANTHER" id="PTHR30238">
    <property type="entry name" value="MEMBRANE BOUND PREDICTED REDOX MODULATOR"/>
    <property type="match status" value="1"/>
</dbReference>
<evidence type="ECO:0000256" key="4">
    <source>
        <dbReference type="ARBA" id="ARBA00022989"/>
    </source>
</evidence>
<evidence type="ECO:0000256" key="5">
    <source>
        <dbReference type="ARBA" id="ARBA00023136"/>
    </source>
</evidence>
<evidence type="ECO:0000256" key="3">
    <source>
        <dbReference type="ARBA" id="ARBA00022692"/>
    </source>
</evidence>
<protein>
    <submittedName>
        <fullName evidence="8">TerC family protein</fullName>
    </submittedName>
</protein>
<comment type="subcellular location">
    <subcellularLocation>
        <location evidence="1">Membrane</location>
        <topology evidence="1">Multi-pass membrane protein</topology>
    </subcellularLocation>
</comment>
<name>A0ABP9PY71_9PSEU</name>
<evidence type="ECO:0000256" key="6">
    <source>
        <dbReference type="SAM" id="MobiDB-lite"/>
    </source>
</evidence>
<feature type="transmembrane region" description="Helical" evidence="7">
    <location>
        <begin position="301"/>
        <end position="325"/>
    </location>
</feature>
<dbReference type="Pfam" id="PF03741">
    <property type="entry name" value="TerC"/>
    <property type="match status" value="1"/>
</dbReference>
<dbReference type="InterPro" id="IPR005496">
    <property type="entry name" value="Integral_membrane_TerC"/>
</dbReference>
<feature type="transmembrane region" description="Helical" evidence="7">
    <location>
        <begin position="233"/>
        <end position="254"/>
    </location>
</feature>
<dbReference type="NCBIfam" id="TIGR03718">
    <property type="entry name" value="R_switched_Alx"/>
    <property type="match status" value="1"/>
</dbReference>
<evidence type="ECO:0000313" key="9">
    <source>
        <dbReference type="Proteomes" id="UP001428817"/>
    </source>
</evidence>
<keyword evidence="3 7" id="KW-0812">Transmembrane</keyword>
<feature type="transmembrane region" description="Helical" evidence="7">
    <location>
        <begin position="81"/>
        <end position="100"/>
    </location>
</feature>
<feature type="transmembrane region" description="Helical" evidence="7">
    <location>
        <begin position="112"/>
        <end position="134"/>
    </location>
</feature>
<evidence type="ECO:0000313" key="8">
    <source>
        <dbReference type="EMBL" id="GAA5154053.1"/>
    </source>
</evidence>
<evidence type="ECO:0000256" key="1">
    <source>
        <dbReference type="ARBA" id="ARBA00004141"/>
    </source>
</evidence>
<feature type="transmembrane region" description="Helical" evidence="7">
    <location>
        <begin position="261"/>
        <end position="281"/>
    </location>
</feature>
<organism evidence="8 9">
    <name type="scientific">Pseudonocardia eucalypti</name>
    <dbReference type="NCBI Taxonomy" id="648755"/>
    <lineage>
        <taxon>Bacteria</taxon>
        <taxon>Bacillati</taxon>
        <taxon>Actinomycetota</taxon>
        <taxon>Actinomycetes</taxon>
        <taxon>Pseudonocardiales</taxon>
        <taxon>Pseudonocardiaceae</taxon>
        <taxon>Pseudonocardia</taxon>
    </lineage>
</organism>
<comment type="similarity">
    <text evidence="2">Belongs to the TerC family.</text>
</comment>
<feature type="transmembrane region" description="Helical" evidence="7">
    <location>
        <begin position="140"/>
        <end position="157"/>
    </location>
</feature>
<evidence type="ECO:0000256" key="7">
    <source>
        <dbReference type="SAM" id="Phobius"/>
    </source>
</evidence>
<evidence type="ECO:0000256" key="2">
    <source>
        <dbReference type="ARBA" id="ARBA00007511"/>
    </source>
</evidence>
<feature type="compositionally biased region" description="Basic and acidic residues" evidence="6">
    <location>
        <begin position="364"/>
        <end position="374"/>
    </location>
</feature>
<keyword evidence="9" id="KW-1185">Reference proteome</keyword>
<dbReference type="PANTHER" id="PTHR30238:SF0">
    <property type="entry name" value="THYLAKOID MEMBRANE PROTEIN TERC, CHLOROPLASTIC"/>
    <property type="match status" value="1"/>
</dbReference>